<keyword evidence="11" id="KW-1185">Reference proteome</keyword>
<feature type="transmembrane region" description="Helical" evidence="7">
    <location>
        <begin position="228"/>
        <end position="254"/>
    </location>
</feature>
<feature type="transmembrane region" description="Helical" evidence="7">
    <location>
        <begin position="260"/>
        <end position="279"/>
    </location>
</feature>
<keyword evidence="6 7" id="KW-0472">Membrane</keyword>
<dbReference type="AlphaFoldDB" id="A0A2T6KLY9"/>
<dbReference type="Gene3D" id="2.30.30.60">
    <property type="match status" value="1"/>
</dbReference>
<keyword evidence="5 7" id="KW-1133">Transmembrane helix</keyword>
<evidence type="ECO:0000256" key="2">
    <source>
        <dbReference type="ARBA" id="ARBA00008017"/>
    </source>
</evidence>
<keyword evidence="4 7" id="KW-0812">Transmembrane</keyword>
<dbReference type="Gene3D" id="3.30.70.100">
    <property type="match status" value="1"/>
</dbReference>
<comment type="caution">
    <text evidence="10">The sequence shown here is derived from an EMBL/GenBank/DDBJ whole genome shotgun (WGS) entry which is preliminary data.</text>
</comment>
<name>A0A2T6KLY9_9RHOB</name>
<proteinExistence type="inferred from homology"/>
<organism evidence="10 11">
    <name type="scientific">Yoonia sediminilitoris</name>
    <dbReference type="NCBI Taxonomy" id="1286148"/>
    <lineage>
        <taxon>Bacteria</taxon>
        <taxon>Pseudomonadati</taxon>
        <taxon>Pseudomonadota</taxon>
        <taxon>Alphaproteobacteria</taxon>
        <taxon>Rhodobacterales</taxon>
        <taxon>Paracoccaceae</taxon>
        <taxon>Yoonia</taxon>
    </lineage>
</organism>
<dbReference type="InterPro" id="IPR010920">
    <property type="entry name" value="LSM_dom_sf"/>
</dbReference>
<keyword evidence="3" id="KW-1003">Cell membrane</keyword>
<gene>
    <name evidence="10" type="ORF">C8N45_102236</name>
</gene>
<dbReference type="SUPFAM" id="SSF82861">
    <property type="entry name" value="Mechanosensitive channel protein MscS (YggB), transmembrane region"/>
    <property type="match status" value="1"/>
</dbReference>
<protein>
    <recommendedName>
        <fullName evidence="7">Small-conductance mechanosensitive channel</fullName>
    </recommendedName>
</protein>
<dbReference type="InterPro" id="IPR023408">
    <property type="entry name" value="MscS_beta-dom_sf"/>
</dbReference>
<evidence type="ECO:0000259" key="8">
    <source>
        <dbReference type="Pfam" id="PF00924"/>
    </source>
</evidence>
<evidence type="ECO:0000256" key="7">
    <source>
        <dbReference type="RuleBase" id="RU369025"/>
    </source>
</evidence>
<evidence type="ECO:0000256" key="4">
    <source>
        <dbReference type="ARBA" id="ARBA00022692"/>
    </source>
</evidence>
<dbReference type="Pfam" id="PF00924">
    <property type="entry name" value="MS_channel_2nd"/>
    <property type="match status" value="1"/>
</dbReference>
<dbReference type="InterPro" id="IPR006685">
    <property type="entry name" value="MscS_channel_2nd"/>
</dbReference>
<evidence type="ECO:0000256" key="3">
    <source>
        <dbReference type="ARBA" id="ARBA00022475"/>
    </source>
</evidence>
<feature type="domain" description="Mechanosensitive ion channel MscS" evidence="8">
    <location>
        <begin position="277"/>
        <end position="343"/>
    </location>
</feature>
<evidence type="ECO:0000256" key="6">
    <source>
        <dbReference type="ARBA" id="ARBA00023136"/>
    </source>
</evidence>
<dbReference type="GO" id="GO:0008381">
    <property type="term" value="F:mechanosensitive monoatomic ion channel activity"/>
    <property type="evidence" value="ECO:0007669"/>
    <property type="project" value="InterPro"/>
</dbReference>
<comment type="function">
    <text evidence="7">Mechanosensitive channel that participates in the regulation of osmotic pressure changes within the cell, opening in response to stretch forces in the membrane lipid bilayer, without the need for other proteins. Contributes to normal resistance to hypoosmotic shock. Forms an ion channel of 1.0 nanosiemens conductance with a slight preference for anions.</text>
</comment>
<dbReference type="InterPro" id="IPR045275">
    <property type="entry name" value="MscS_archaea/bacteria_type"/>
</dbReference>
<dbReference type="InterPro" id="IPR011066">
    <property type="entry name" value="MscS_channel_C_sf"/>
</dbReference>
<dbReference type="Gene3D" id="1.10.287.1260">
    <property type="match status" value="1"/>
</dbReference>
<sequence>MAAATVRNGSLSNVAIMRAGQFGLYALLFAIVVWFGSAASAQTTEPSTQDILPAPELLNPDVPTDEFAHQLIPLTKVELEPLAVAWLGIVRATTAEIADRQVAVIREPDAATDETYQEIGDLVARRAGLFERFTMVVNALESKGGQPEQIAEFRAYRDSVLFNETILANPKAIALALLNWLTEADGGIAIALNFGIVVLAFLALLFVSRAVQGLARRWFRRIPNMSKLLEAFLVGVVYWIVVAIGLLLVLAAVGLNVTPLFAMIGGASFILAFAFQDTLGNLASGLMIMINRPFDEDDYVLVGGVGGTVKSVSIVATTVATPDNKLIVIPNKNVWGNVITNVTASYKRRVDLVFGISYQDSIPEAKRVMETVLQGHPLVLDDPEPVIQVHELGNSSVNLICRPWTRTVDYWTVYWELTHQMKEAFDEAGISIPFPQRDVHIKTPQTN</sequence>
<keyword evidence="7" id="KW-0406">Ion transport</keyword>
<keyword evidence="7" id="KW-0813">Transport</keyword>
<reference evidence="10 11" key="1">
    <citation type="submission" date="2018-04" db="EMBL/GenBank/DDBJ databases">
        <title>Genomic Encyclopedia of Archaeal and Bacterial Type Strains, Phase II (KMG-II): from individual species to whole genera.</title>
        <authorList>
            <person name="Goeker M."/>
        </authorList>
    </citation>
    <scope>NUCLEOTIDE SEQUENCE [LARGE SCALE GENOMIC DNA]</scope>
    <source>
        <strain evidence="10 11">DSM 29955</strain>
    </source>
</reference>
<dbReference type="GO" id="GO:0005886">
    <property type="term" value="C:plasma membrane"/>
    <property type="evidence" value="ECO:0007669"/>
    <property type="project" value="UniProtKB-SubCell"/>
</dbReference>
<dbReference type="SUPFAM" id="SSF82689">
    <property type="entry name" value="Mechanosensitive channel protein MscS (YggB), C-terminal domain"/>
    <property type="match status" value="1"/>
</dbReference>
<comment type="subunit">
    <text evidence="7">Homoheptamer.</text>
</comment>
<dbReference type="Pfam" id="PF21082">
    <property type="entry name" value="MS_channel_3rd"/>
    <property type="match status" value="1"/>
</dbReference>
<keyword evidence="7" id="KW-0997">Cell inner membrane</keyword>
<dbReference type="EMBL" id="QBUD01000002">
    <property type="protein sequence ID" value="PUB17226.1"/>
    <property type="molecule type" value="Genomic_DNA"/>
</dbReference>
<dbReference type="RefSeq" id="WP_245882571.1">
    <property type="nucleotide sequence ID" value="NZ_QBUD01000002.1"/>
</dbReference>
<evidence type="ECO:0000313" key="10">
    <source>
        <dbReference type="EMBL" id="PUB17226.1"/>
    </source>
</evidence>
<comment type="similarity">
    <text evidence="2 7">Belongs to the MscS (TC 1.A.23) family.</text>
</comment>
<evidence type="ECO:0000256" key="5">
    <source>
        <dbReference type="ARBA" id="ARBA00022989"/>
    </source>
</evidence>
<accession>A0A2T6KLY9</accession>
<dbReference type="InterPro" id="IPR049278">
    <property type="entry name" value="MS_channel_C"/>
</dbReference>
<evidence type="ECO:0000259" key="9">
    <source>
        <dbReference type="Pfam" id="PF21082"/>
    </source>
</evidence>
<dbReference type="PANTHER" id="PTHR30221">
    <property type="entry name" value="SMALL-CONDUCTANCE MECHANOSENSITIVE CHANNEL"/>
    <property type="match status" value="1"/>
</dbReference>
<feature type="transmembrane region" description="Helical" evidence="7">
    <location>
        <begin position="187"/>
        <end position="207"/>
    </location>
</feature>
<feature type="domain" description="Mechanosensitive ion channel MscS C-terminal" evidence="9">
    <location>
        <begin position="350"/>
        <end position="432"/>
    </location>
</feature>
<evidence type="ECO:0000256" key="1">
    <source>
        <dbReference type="ARBA" id="ARBA00004651"/>
    </source>
</evidence>
<dbReference type="InterPro" id="IPR011014">
    <property type="entry name" value="MscS_channel_TM-2"/>
</dbReference>
<comment type="caution">
    <text evidence="7">Lacks conserved residue(s) required for the propagation of feature annotation.</text>
</comment>
<keyword evidence="7" id="KW-0407">Ion channel</keyword>
<evidence type="ECO:0000313" key="11">
    <source>
        <dbReference type="Proteomes" id="UP000244523"/>
    </source>
</evidence>
<dbReference type="Proteomes" id="UP000244523">
    <property type="component" value="Unassembled WGS sequence"/>
</dbReference>
<dbReference type="PANTHER" id="PTHR30221:SF1">
    <property type="entry name" value="SMALL-CONDUCTANCE MECHANOSENSITIVE CHANNEL"/>
    <property type="match status" value="1"/>
</dbReference>
<comment type="subcellular location">
    <subcellularLocation>
        <location evidence="7">Cell inner membrane</location>
        <topology evidence="7">Multi-pass membrane protein</topology>
    </subcellularLocation>
    <subcellularLocation>
        <location evidence="1">Cell membrane</location>
        <topology evidence="1">Multi-pass membrane protein</topology>
    </subcellularLocation>
</comment>
<dbReference type="SUPFAM" id="SSF50182">
    <property type="entry name" value="Sm-like ribonucleoproteins"/>
    <property type="match status" value="1"/>
</dbReference>